<evidence type="ECO:0000256" key="2">
    <source>
        <dbReference type="PROSITE-ProRule" id="PRU00284"/>
    </source>
</evidence>
<dbReference type="SUPFAM" id="SSF58104">
    <property type="entry name" value="Methyl-accepting chemotaxis protein (MCP) signaling domain"/>
    <property type="match status" value="1"/>
</dbReference>
<dbReference type="OrthoDB" id="9787902at2"/>
<dbReference type="GO" id="GO:0007165">
    <property type="term" value="P:signal transduction"/>
    <property type="evidence" value="ECO:0007669"/>
    <property type="project" value="UniProtKB-KW"/>
</dbReference>
<sequence>MRKKRITVLGSCMAIILLNSSYFYQLPQKIGLGNGTSFILIQGLLCSIIYFALGRETDSHHTEAIADKLAHFDYSAVIDSSKKRTKTDQSLSQLMEVLRKLIADIYGVTRTVESNGFALNQDIQIIEDSSRDIVRAVDEVAQGNSHVADLIEEITINTTEASHFIQDINQDVNEIKRKADNTVVLIEKGKAAMDFQKQTVENNVKNFQTISAVVHNLEKAASEINSIVNTISGISDQTNLLALNAAIEAARAGEAGKGFAVVAEEIRKLANNTGDSTKQVKSLIDRVKQGVEGIVHEVSMADNAVNEQAQAIKDTDEAFSTISNAVVTIDHQIAQILEKTKRLSAASEGIGKAIENIAAVSEETAAGAQEVTAVTQNQAATIAVMNERILDYTKKIGVIGQELDRFRFIKIAQTEYDEHMIQVEIFKQIVKKKLGLALEGIKVPSAELFRSVAEGKVDATVAPWMPAEEASFRKYAKNLEDMGANLYGCKSGLVVPDYVPIDQIEDLKHHAANFENKIYSVQRTTAIGSLMPQVVGSYGLSFMIEYGDEKSVLDALERRIEKKEWVMITGWQPHWMFGTYKLKFLKDSKQILPEDQYCITLGRKGLQQDNPEFYRILKEFSLDINGINYALNNIHRGATVEDAAKEYIEKYTK</sequence>
<name>A0A1M6I9A3_9FIRM</name>
<dbReference type="Gene3D" id="3.40.190.10">
    <property type="entry name" value="Periplasmic binding protein-like II"/>
    <property type="match status" value="1"/>
</dbReference>
<dbReference type="InterPro" id="IPR004089">
    <property type="entry name" value="MCPsignal_dom"/>
</dbReference>
<feature type="domain" description="Methyl-accepting transducer" evidence="4">
    <location>
        <begin position="122"/>
        <end position="358"/>
    </location>
</feature>
<dbReference type="Pfam" id="PF04069">
    <property type="entry name" value="OpuAC"/>
    <property type="match status" value="1"/>
</dbReference>
<dbReference type="PROSITE" id="PS50111">
    <property type="entry name" value="CHEMOTAXIS_TRANSDUC_2"/>
    <property type="match status" value="1"/>
</dbReference>
<dbReference type="RefSeq" id="WP_110940924.1">
    <property type="nucleotide sequence ID" value="NZ_FQZV01000020.1"/>
</dbReference>
<dbReference type="Gene3D" id="3.40.190.100">
    <property type="entry name" value="Glycine betaine-binding periplasmic protein, domain 2"/>
    <property type="match status" value="1"/>
</dbReference>
<organism evidence="5 6">
    <name type="scientific">Geosporobacter subterraneus DSM 17957</name>
    <dbReference type="NCBI Taxonomy" id="1121919"/>
    <lineage>
        <taxon>Bacteria</taxon>
        <taxon>Bacillati</taxon>
        <taxon>Bacillota</taxon>
        <taxon>Clostridia</taxon>
        <taxon>Peptostreptococcales</taxon>
        <taxon>Thermotaleaceae</taxon>
        <taxon>Geosporobacter</taxon>
    </lineage>
</organism>
<dbReference type="CDD" id="cd11386">
    <property type="entry name" value="MCP_signal"/>
    <property type="match status" value="1"/>
</dbReference>
<dbReference type="AlphaFoldDB" id="A0A1M6I9A3"/>
<feature type="transmembrane region" description="Helical" evidence="3">
    <location>
        <begin position="33"/>
        <end position="53"/>
    </location>
</feature>
<dbReference type="GO" id="GO:0022857">
    <property type="term" value="F:transmembrane transporter activity"/>
    <property type="evidence" value="ECO:0007669"/>
    <property type="project" value="InterPro"/>
</dbReference>
<keyword evidence="3" id="KW-1133">Transmembrane helix</keyword>
<keyword evidence="1 2" id="KW-0807">Transducer</keyword>
<keyword evidence="6" id="KW-1185">Reference proteome</keyword>
<evidence type="ECO:0000256" key="1">
    <source>
        <dbReference type="ARBA" id="ARBA00023224"/>
    </source>
</evidence>
<keyword evidence="3" id="KW-0812">Transmembrane</keyword>
<dbReference type="EMBL" id="FQZV01000020">
    <property type="protein sequence ID" value="SHJ30933.1"/>
    <property type="molecule type" value="Genomic_DNA"/>
</dbReference>
<dbReference type="PANTHER" id="PTHR32089">
    <property type="entry name" value="METHYL-ACCEPTING CHEMOTAXIS PROTEIN MCPB"/>
    <property type="match status" value="1"/>
</dbReference>
<dbReference type="SUPFAM" id="SSF53850">
    <property type="entry name" value="Periplasmic binding protein-like II"/>
    <property type="match status" value="1"/>
</dbReference>
<gene>
    <name evidence="5" type="ORF">SAMN02745975_01767</name>
</gene>
<proteinExistence type="predicted"/>
<dbReference type="SMART" id="SM00283">
    <property type="entry name" value="MA"/>
    <property type="match status" value="1"/>
</dbReference>
<dbReference type="Pfam" id="PF00015">
    <property type="entry name" value="MCPsignal"/>
    <property type="match status" value="1"/>
</dbReference>
<keyword evidence="3" id="KW-0472">Membrane</keyword>
<protein>
    <submittedName>
        <fullName evidence="5">Methyl-accepting chemotaxis protein</fullName>
    </submittedName>
</protein>
<dbReference type="PANTHER" id="PTHR32089:SF112">
    <property type="entry name" value="LYSOZYME-LIKE PROTEIN-RELATED"/>
    <property type="match status" value="1"/>
</dbReference>
<dbReference type="Proteomes" id="UP000184536">
    <property type="component" value="Unassembled WGS sequence"/>
</dbReference>
<reference evidence="6" key="1">
    <citation type="submission" date="2016-11" db="EMBL/GenBank/DDBJ databases">
        <authorList>
            <person name="Varghese N."/>
            <person name="Submissions S."/>
        </authorList>
    </citation>
    <scope>NUCLEOTIDE SEQUENCE [LARGE SCALE GENOMIC DNA]</scope>
    <source>
        <strain evidence="6">DSM 17957</strain>
    </source>
</reference>
<dbReference type="GO" id="GO:0043190">
    <property type="term" value="C:ATP-binding cassette (ABC) transporter complex"/>
    <property type="evidence" value="ECO:0007669"/>
    <property type="project" value="InterPro"/>
</dbReference>
<evidence type="ECO:0000313" key="6">
    <source>
        <dbReference type="Proteomes" id="UP000184536"/>
    </source>
</evidence>
<dbReference type="STRING" id="1121919.SAMN02745975_01767"/>
<dbReference type="Gene3D" id="1.10.287.950">
    <property type="entry name" value="Methyl-accepting chemotaxis protein"/>
    <property type="match status" value="1"/>
</dbReference>
<evidence type="ECO:0000256" key="3">
    <source>
        <dbReference type="SAM" id="Phobius"/>
    </source>
</evidence>
<evidence type="ECO:0000259" key="4">
    <source>
        <dbReference type="PROSITE" id="PS50111"/>
    </source>
</evidence>
<accession>A0A1M6I9A3</accession>
<evidence type="ECO:0000313" key="5">
    <source>
        <dbReference type="EMBL" id="SHJ30933.1"/>
    </source>
</evidence>
<dbReference type="InterPro" id="IPR007210">
    <property type="entry name" value="ABC_Gly_betaine_transp_sub-bd"/>
</dbReference>